<comment type="caution">
    <text evidence="2">The sequence shown here is derived from an EMBL/GenBank/DDBJ whole genome shotgun (WGS) entry which is preliminary data.</text>
</comment>
<evidence type="ECO:0000256" key="1">
    <source>
        <dbReference type="SAM" id="MobiDB-lite"/>
    </source>
</evidence>
<proteinExistence type="predicted"/>
<feature type="region of interest" description="Disordered" evidence="1">
    <location>
        <begin position="13"/>
        <end position="97"/>
    </location>
</feature>
<name>A0A550JG64_9BACT</name>
<gene>
    <name evidence="2" type="ORF">FL622_06435</name>
</gene>
<protein>
    <submittedName>
        <fullName evidence="2">Uncharacterized protein</fullName>
    </submittedName>
</protein>
<feature type="compositionally biased region" description="Basic and acidic residues" evidence="1">
    <location>
        <begin position="45"/>
        <end position="61"/>
    </location>
</feature>
<accession>A0A550JG64</accession>
<dbReference type="RefSeq" id="WP_092057206.1">
    <property type="nucleotide sequence ID" value="NZ_FOJJ01000034.1"/>
</dbReference>
<organism evidence="2 3">
    <name type="scientific">Trichloromonas acetexigens</name>
    <dbReference type="NCBI Taxonomy" id="38815"/>
    <lineage>
        <taxon>Bacteria</taxon>
        <taxon>Pseudomonadati</taxon>
        <taxon>Thermodesulfobacteriota</taxon>
        <taxon>Desulfuromonadia</taxon>
        <taxon>Desulfuromonadales</taxon>
        <taxon>Trichloromonadaceae</taxon>
        <taxon>Trichloromonas</taxon>
    </lineage>
</organism>
<feature type="compositionally biased region" description="Basic and acidic residues" evidence="1">
    <location>
        <begin position="15"/>
        <end position="37"/>
    </location>
</feature>
<sequence length="162" mass="18355">MIYADLEKLLAVIEAQRETPEAKERIEELRQRTERNQNRPGGRAGGKDRGGKTAGREESGTRKGRQAKITAAPDRKTGLSDRRTPPRGGLTGYPPSAKFPLLYGREGNLLQKVKECRTCALHKRLFEELAEDQGRLMQEVLCRECNQTPWAEWILLEIENTP</sequence>
<evidence type="ECO:0000313" key="3">
    <source>
        <dbReference type="Proteomes" id="UP000317155"/>
    </source>
</evidence>
<evidence type="ECO:0000313" key="2">
    <source>
        <dbReference type="EMBL" id="TRO82212.1"/>
    </source>
</evidence>
<reference evidence="2 3" key="1">
    <citation type="submission" date="2019-07" db="EMBL/GenBank/DDBJ databases">
        <title>Insights of Desulfuromonas acetexigens electromicrobiology.</title>
        <authorList>
            <person name="Katuri K."/>
            <person name="Sapireddy V."/>
            <person name="Shaw D.R."/>
            <person name="Saikaly P."/>
        </authorList>
    </citation>
    <scope>NUCLEOTIDE SEQUENCE [LARGE SCALE GENOMIC DNA]</scope>
    <source>
        <strain evidence="2 3">2873</strain>
    </source>
</reference>
<dbReference type="AlphaFoldDB" id="A0A550JG64"/>
<feature type="compositionally biased region" description="Basic and acidic residues" evidence="1">
    <location>
        <begin position="73"/>
        <end position="84"/>
    </location>
</feature>
<keyword evidence="3" id="KW-1185">Reference proteome</keyword>
<dbReference type="Proteomes" id="UP000317155">
    <property type="component" value="Unassembled WGS sequence"/>
</dbReference>
<dbReference type="EMBL" id="VJVV01000004">
    <property type="protein sequence ID" value="TRO82212.1"/>
    <property type="molecule type" value="Genomic_DNA"/>
</dbReference>